<dbReference type="STRING" id="65357.A0A024GEQ4"/>
<keyword evidence="10" id="KW-1185">Reference proteome</keyword>
<dbReference type="InterPro" id="IPR011009">
    <property type="entry name" value="Kinase-like_dom_sf"/>
</dbReference>
<dbReference type="GO" id="GO:0005524">
    <property type="term" value="F:ATP binding"/>
    <property type="evidence" value="ECO:0007669"/>
    <property type="project" value="UniProtKB-UniRule"/>
</dbReference>
<evidence type="ECO:0000313" key="9">
    <source>
        <dbReference type="EMBL" id="CCI45251.1"/>
    </source>
</evidence>
<feature type="transmembrane region" description="Helical" evidence="7">
    <location>
        <begin position="304"/>
        <end position="323"/>
    </location>
</feature>
<dbReference type="PROSITE" id="PS00108">
    <property type="entry name" value="PROTEIN_KINASE_ST"/>
    <property type="match status" value="1"/>
</dbReference>
<dbReference type="InterPro" id="IPR000719">
    <property type="entry name" value="Prot_kinase_dom"/>
</dbReference>
<dbReference type="FunFam" id="3.30.200.20:FF:000180">
    <property type="entry name" value="serine/threonine-protein kinase STY46-like"/>
    <property type="match status" value="1"/>
</dbReference>
<feature type="domain" description="Protein kinase" evidence="8">
    <location>
        <begin position="413"/>
        <end position="716"/>
    </location>
</feature>
<keyword evidence="1" id="KW-0808">Transferase</keyword>
<dbReference type="Proteomes" id="UP000053237">
    <property type="component" value="Unassembled WGS sequence"/>
</dbReference>
<evidence type="ECO:0000256" key="1">
    <source>
        <dbReference type="ARBA" id="ARBA00022679"/>
    </source>
</evidence>
<gene>
    <name evidence="9" type="ORF">BN9_061240</name>
</gene>
<dbReference type="SUPFAM" id="SSF56112">
    <property type="entry name" value="Protein kinase-like (PK-like)"/>
    <property type="match status" value="1"/>
</dbReference>
<evidence type="ECO:0000256" key="6">
    <source>
        <dbReference type="SAM" id="MobiDB-lite"/>
    </source>
</evidence>
<keyword evidence="7" id="KW-1133">Transmembrane helix</keyword>
<feature type="transmembrane region" description="Helical" evidence="7">
    <location>
        <begin position="250"/>
        <end position="273"/>
    </location>
</feature>
<proteinExistence type="predicted"/>
<dbReference type="PANTHER" id="PTHR44329:SF298">
    <property type="entry name" value="MIXED LINEAGE KINASE DOMAIN-LIKE PROTEIN"/>
    <property type="match status" value="1"/>
</dbReference>
<dbReference type="CDD" id="cd13999">
    <property type="entry name" value="STKc_MAP3K-like"/>
    <property type="match status" value="1"/>
</dbReference>
<keyword evidence="4 5" id="KW-0067">ATP-binding</keyword>
<feature type="compositionally biased region" description="Polar residues" evidence="6">
    <location>
        <begin position="741"/>
        <end position="761"/>
    </location>
</feature>
<dbReference type="Pfam" id="PF00069">
    <property type="entry name" value="Pkinase"/>
    <property type="match status" value="1"/>
</dbReference>
<dbReference type="InterPro" id="IPR051681">
    <property type="entry name" value="Ser/Thr_Kinases-Pseudokinases"/>
</dbReference>
<evidence type="ECO:0000256" key="2">
    <source>
        <dbReference type="ARBA" id="ARBA00022741"/>
    </source>
</evidence>
<dbReference type="Gene3D" id="1.10.510.10">
    <property type="entry name" value="Transferase(Phosphotransferase) domain 1"/>
    <property type="match status" value="1"/>
</dbReference>
<protein>
    <recommendedName>
        <fullName evidence="8">Protein kinase domain-containing protein</fullName>
    </recommendedName>
</protein>
<dbReference type="InParanoid" id="A0A024GEQ4"/>
<feature type="transmembrane region" description="Helical" evidence="7">
    <location>
        <begin position="280"/>
        <end position="298"/>
    </location>
</feature>
<dbReference type="PANTHER" id="PTHR44329">
    <property type="entry name" value="SERINE/THREONINE-PROTEIN KINASE TNNI3K-RELATED"/>
    <property type="match status" value="1"/>
</dbReference>
<dbReference type="GO" id="GO:0004674">
    <property type="term" value="F:protein serine/threonine kinase activity"/>
    <property type="evidence" value="ECO:0007669"/>
    <property type="project" value="TreeGrafter"/>
</dbReference>
<feature type="region of interest" description="Disordered" evidence="6">
    <location>
        <begin position="732"/>
        <end position="761"/>
    </location>
</feature>
<dbReference type="Gene3D" id="3.30.200.20">
    <property type="entry name" value="Phosphorylase Kinase, domain 1"/>
    <property type="match status" value="1"/>
</dbReference>
<evidence type="ECO:0000313" key="10">
    <source>
        <dbReference type="Proteomes" id="UP000053237"/>
    </source>
</evidence>
<evidence type="ECO:0000256" key="3">
    <source>
        <dbReference type="ARBA" id="ARBA00022777"/>
    </source>
</evidence>
<dbReference type="PROSITE" id="PS00107">
    <property type="entry name" value="PROTEIN_KINASE_ATP"/>
    <property type="match status" value="1"/>
</dbReference>
<keyword evidence="7" id="KW-0472">Membrane</keyword>
<keyword evidence="2 5" id="KW-0547">Nucleotide-binding</keyword>
<feature type="binding site" evidence="5">
    <location>
        <position position="440"/>
    </location>
    <ligand>
        <name>ATP</name>
        <dbReference type="ChEBI" id="CHEBI:30616"/>
    </ligand>
</feature>
<dbReference type="InterPro" id="IPR008271">
    <property type="entry name" value="Ser/Thr_kinase_AS"/>
</dbReference>
<dbReference type="PROSITE" id="PS50011">
    <property type="entry name" value="PROTEIN_KINASE_DOM"/>
    <property type="match status" value="1"/>
</dbReference>
<keyword evidence="7" id="KW-0812">Transmembrane</keyword>
<dbReference type="EMBL" id="CAIX01000093">
    <property type="protein sequence ID" value="CCI45251.1"/>
    <property type="molecule type" value="Genomic_DNA"/>
</dbReference>
<keyword evidence="3" id="KW-0418">Kinase</keyword>
<feature type="transmembrane region" description="Helical" evidence="7">
    <location>
        <begin position="50"/>
        <end position="68"/>
    </location>
</feature>
<evidence type="ECO:0000256" key="5">
    <source>
        <dbReference type="PROSITE-ProRule" id="PRU10141"/>
    </source>
</evidence>
<sequence>MEPKSMTQLLILPDNQIFKSYTRVFQNSNLEKSYQTFASEHWFARARWHIWIWMLLHGLMHGLFSILPSSGIYGMEQFVGSWTHFSDYLQWIYLLFVIPFALPRCSVPLVQKYWRIWVCCIIVLSNLGFQLWLARANRIALDVFLVKLDKYLHCSPKFGESWDYNNGTWVINLHDLESNETKRLISDGKQDGFMTNRISSPVDSDSGNVLTSPLLQTNGERLQGDKKWISRGFPHIRLQRQLFSYFVERYFGILLQVIIGFVSISSFIFAISIRLEFTQVNVVTAAAIITYVASIWIAGHSVHIFAAFTFFLALILLLLLSYFSDGTNRRSFLATFQVEKENASLKSSLDKAEAALMHGAAAEEEKRAVEQVFGSINSIGSDESRTHELDSAASDDPLSSRRLHLIQIPFDDLEFLHAIGRGAMSDVIKARYYGTTVVCKRIRRDHITESSLRYFRQEIELMSSLRHPNIVQFIGASWNNCSNLCIVMEYMENGDLHSVLHSNMKESFTWSDPLLNIALDIVHGMLYLHTREPLIVHRDLKSVNVFCSATFGCKVGDFGLSRRYNKSIDALTTLVGTPFWLAPEIIRSENYGAPADVYSFGIILTELETKKTPYYDYEETGLQLLLRIAHGNARPTLPPLPPVEGLITDVDAIISQSVGSLNSSTGEHRGSSQYKETSYRGARRKLILDCLEDDPRKRPDFAELLSRLQNDVQQEIQEEASSSVVKRRAMLRIQKQDRNSRNSGNQRYVSPVEVSTESANKNAQMNAFGRENAPNAMEIKHKRSTHGDPVHPYLNCTATEYDVL</sequence>
<organism evidence="9 10">
    <name type="scientific">Albugo candida</name>
    <dbReference type="NCBI Taxonomy" id="65357"/>
    <lineage>
        <taxon>Eukaryota</taxon>
        <taxon>Sar</taxon>
        <taxon>Stramenopiles</taxon>
        <taxon>Oomycota</taxon>
        <taxon>Peronosporomycetes</taxon>
        <taxon>Albuginales</taxon>
        <taxon>Albuginaceae</taxon>
        <taxon>Albugo</taxon>
    </lineage>
</organism>
<dbReference type="OrthoDB" id="6718656at2759"/>
<dbReference type="SMART" id="SM00220">
    <property type="entry name" value="S_TKc"/>
    <property type="match status" value="1"/>
</dbReference>
<dbReference type="InterPro" id="IPR017441">
    <property type="entry name" value="Protein_kinase_ATP_BS"/>
</dbReference>
<feature type="transmembrane region" description="Helical" evidence="7">
    <location>
        <begin position="88"/>
        <end position="107"/>
    </location>
</feature>
<reference evidence="9 10" key="1">
    <citation type="submission" date="2012-05" db="EMBL/GenBank/DDBJ databases">
        <title>Recombination and specialization in a pathogen metapopulation.</title>
        <authorList>
            <person name="Gardiner A."/>
            <person name="Kemen E."/>
            <person name="Schultz-Larsen T."/>
            <person name="MacLean D."/>
            <person name="Van Oosterhout C."/>
            <person name="Jones J.D.G."/>
        </authorList>
    </citation>
    <scope>NUCLEOTIDE SEQUENCE [LARGE SCALE GENOMIC DNA]</scope>
    <source>
        <strain evidence="9 10">Ac Nc2</strain>
    </source>
</reference>
<evidence type="ECO:0000256" key="4">
    <source>
        <dbReference type="ARBA" id="ARBA00022840"/>
    </source>
</evidence>
<name>A0A024GEQ4_9STRA</name>
<comment type="caution">
    <text evidence="9">The sequence shown here is derived from an EMBL/GenBank/DDBJ whole genome shotgun (WGS) entry which is preliminary data.</text>
</comment>
<evidence type="ECO:0000259" key="8">
    <source>
        <dbReference type="PROSITE" id="PS50011"/>
    </source>
</evidence>
<evidence type="ECO:0000256" key="7">
    <source>
        <dbReference type="SAM" id="Phobius"/>
    </source>
</evidence>
<accession>A0A024GEQ4</accession>
<dbReference type="AlphaFoldDB" id="A0A024GEQ4"/>